<gene>
    <name evidence="1" type="ORF">SAMN05216252_1486</name>
</gene>
<accession>A0A239NTQ5</accession>
<name>A0A239NTQ5_9ACTN</name>
<proteinExistence type="predicted"/>
<evidence type="ECO:0000313" key="2">
    <source>
        <dbReference type="Proteomes" id="UP000198280"/>
    </source>
</evidence>
<protein>
    <submittedName>
        <fullName evidence="1">Uncharacterized protein</fullName>
    </submittedName>
</protein>
<dbReference type="RefSeq" id="WP_089229197.1">
    <property type="nucleotide sequence ID" value="NZ_FZOF01000048.1"/>
</dbReference>
<dbReference type="OrthoDB" id="4222367at2"/>
<organism evidence="1 2">
    <name type="scientific">Actinacidiphila glaucinigra</name>
    <dbReference type="NCBI Taxonomy" id="235986"/>
    <lineage>
        <taxon>Bacteria</taxon>
        <taxon>Bacillati</taxon>
        <taxon>Actinomycetota</taxon>
        <taxon>Actinomycetes</taxon>
        <taxon>Kitasatosporales</taxon>
        <taxon>Streptomycetaceae</taxon>
        <taxon>Actinacidiphila</taxon>
    </lineage>
</organism>
<dbReference type="AlphaFoldDB" id="A0A239NTQ5"/>
<dbReference type="Proteomes" id="UP000198280">
    <property type="component" value="Unassembled WGS sequence"/>
</dbReference>
<dbReference type="EMBL" id="FZOF01000048">
    <property type="protein sequence ID" value="SNT58225.1"/>
    <property type="molecule type" value="Genomic_DNA"/>
</dbReference>
<evidence type="ECO:0000313" key="1">
    <source>
        <dbReference type="EMBL" id="SNT58225.1"/>
    </source>
</evidence>
<sequence length="115" mass="12952">MTDDLPQPLWLMDWTTEARQDFDAMPADGRQLVLAARAELITAQDPYYRGIDADACLPHWITVSPLASTRPGGPHIADLAGGRGWLIFIFIRRHAVPLITVIEAFWTSSVQDWKH</sequence>
<keyword evidence="2" id="KW-1185">Reference proteome</keyword>
<reference evidence="1 2" key="1">
    <citation type="submission" date="2017-06" db="EMBL/GenBank/DDBJ databases">
        <authorList>
            <person name="Kim H.J."/>
            <person name="Triplett B.A."/>
        </authorList>
    </citation>
    <scope>NUCLEOTIDE SEQUENCE [LARGE SCALE GENOMIC DNA]</scope>
    <source>
        <strain evidence="1 2">CGMCC 4.1858</strain>
    </source>
</reference>